<evidence type="ECO:0000259" key="3">
    <source>
        <dbReference type="Pfam" id="PF13439"/>
    </source>
</evidence>
<dbReference type="Proteomes" id="UP000055611">
    <property type="component" value="Chromosome"/>
</dbReference>
<dbReference type="GO" id="GO:0016757">
    <property type="term" value="F:glycosyltransferase activity"/>
    <property type="evidence" value="ECO:0007669"/>
    <property type="project" value="UniProtKB-ARBA"/>
</dbReference>
<evidence type="ECO:0000313" key="6">
    <source>
        <dbReference type="Proteomes" id="UP000055611"/>
    </source>
</evidence>
<evidence type="ECO:0000313" key="5">
    <source>
        <dbReference type="EMBL" id="TDT92053.1"/>
    </source>
</evidence>
<dbReference type="CDD" id="cd03801">
    <property type="entry name" value="GT4_PimA-like"/>
    <property type="match status" value="1"/>
</dbReference>
<keyword evidence="1" id="KW-0808">Transferase</keyword>
<sequence>MSRAVFVLGMHRSGTSAFMRLLAAFGVYLGDNLIEPQEDNPKGFFEDRALMELNSGLLGSVAENGRYGLLSLGAEFYDEETFRTELRAYLESAYGESLLWGFKDPRLCLTFRSWKGVLRELGVSHSFLVPVRNPLEVAQSLQKREGRPIEFGLAAWFLYMFSALEYAAEAPSCFVAFKDLFDDVRGVMERVGRFLGEDCSAHTESLDAFEGEFLDAGLYRNRDDAAQLAAHCRGMESIPDFYAALMGFCAEGTVAPETIRELLDLHRESFTTLAASIAGGAPDYLRAEMHENSLTLKKYVSAFEDCSAALAENVKAHEFYKEGYEKFQGLYEDAAMALEQRQQALDENRRAMDELRQALLDSQDALQDAHLVIAEREETIRLEQQRLLEIKRSKAWRFLQFLARFGVGAGIVGKAGKNLRKGVERVERQRAYKRAKVSHALSSTVDAAGREEIRTVATLREQSRRGRHVVFMDYDFPEFDAHAGGRHSWLYVKLLADLGFAVTFLAQGNEGKPYIKHLEGIGVHVPDRAFFRGASWGNWLYMCREEIDFVVASRPFPSVKYLSLIRDLMRVPLIYFAHDLHFLRLGRQQEQAGDVCEGEISRCRIAEDKLIRRCSHMLTPSTFEVQYVAEHFGKQEATAIPVFFYDDEMLAGHEGEKEPGSLLFVGSFEHAPNRAALVWFVEKVLPLIVERHGDAVLSIIGSKPPENWDLGEHVRLLGRVSEEELEQAYRKSKVAIAPLLFGAGVKGKVIESMAMNCPVVGTTIAFEGIPAGEMIVPVDSPEQFADRVSHYLGMDDAGYRAVQAGIRQYMKRYFSEDTAKELMEKVISSVDTDD</sequence>
<dbReference type="InterPro" id="IPR027417">
    <property type="entry name" value="P-loop_NTPase"/>
</dbReference>
<keyword evidence="6" id="KW-1185">Reference proteome</keyword>
<dbReference type="Gene3D" id="3.40.50.300">
    <property type="entry name" value="P-loop containing nucleotide triphosphate hydrolases"/>
    <property type="match status" value="1"/>
</dbReference>
<proteinExistence type="predicted"/>
<evidence type="ECO:0000313" key="4">
    <source>
        <dbReference type="EMBL" id="AMK11043.1"/>
    </source>
</evidence>
<dbReference type="Pfam" id="PF13692">
    <property type="entry name" value="Glyco_trans_1_4"/>
    <property type="match status" value="1"/>
</dbReference>
<dbReference type="EMBL" id="CP014206">
    <property type="protein sequence ID" value="AMK11043.1"/>
    <property type="molecule type" value="Genomic_DNA"/>
</dbReference>
<evidence type="ECO:0000256" key="1">
    <source>
        <dbReference type="ARBA" id="ARBA00022679"/>
    </source>
</evidence>
<dbReference type="SUPFAM" id="SSF53756">
    <property type="entry name" value="UDP-Glycosyltransferase/glycogen phosphorylase"/>
    <property type="match status" value="1"/>
</dbReference>
<dbReference type="RefSeq" id="WP_066802247.1">
    <property type="nucleotide sequence ID" value="NZ_CP014206.1"/>
</dbReference>
<evidence type="ECO:0000256" key="2">
    <source>
        <dbReference type="SAM" id="Coils"/>
    </source>
</evidence>
<dbReference type="AlphaFoldDB" id="A0A126QLV5"/>
<organism evidence="5 7">
    <name type="scientific">Pseudodesulfovibrio indicus</name>
    <dbReference type="NCBI Taxonomy" id="1716143"/>
    <lineage>
        <taxon>Bacteria</taxon>
        <taxon>Pseudomonadati</taxon>
        <taxon>Thermodesulfobacteriota</taxon>
        <taxon>Desulfovibrionia</taxon>
        <taxon>Desulfovibrionales</taxon>
        <taxon>Desulfovibrionaceae</taxon>
    </lineage>
</organism>
<dbReference type="OrthoDB" id="9816424at2"/>
<name>A0A126QLV5_9BACT</name>
<accession>A0A126QLV5</accession>
<feature type="domain" description="Glycosyltransferase subfamily 4-like N-terminal" evidence="3">
    <location>
        <begin position="486"/>
        <end position="640"/>
    </location>
</feature>
<dbReference type="KEGG" id="dej:AWY79_07920"/>
<dbReference type="InterPro" id="IPR028098">
    <property type="entry name" value="Glyco_trans_4-like_N"/>
</dbReference>
<dbReference type="Gene3D" id="3.40.50.2000">
    <property type="entry name" value="Glycogen Phosphorylase B"/>
    <property type="match status" value="2"/>
</dbReference>
<feature type="coiled-coil region" evidence="2">
    <location>
        <begin position="334"/>
        <end position="365"/>
    </location>
</feature>
<dbReference type="EMBL" id="SOBK01000001">
    <property type="protein sequence ID" value="TDT92053.1"/>
    <property type="molecule type" value="Genomic_DNA"/>
</dbReference>
<keyword evidence="2" id="KW-0175">Coiled coil</keyword>
<protein>
    <recommendedName>
        <fullName evidence="3">Glycosyltransferase subfamily 4-like N-terminal domain-containing protein</fullName>
    </recommendedName>
</protein>
<gene>
    <name evidence="4" type="ORF">AWY79_07920</name>
    <name evidence="5" type="ORF">EDC59_101457</name>
</gene>
<reference evidence="4 6" key="1">
    <citation type="journal article" date="2016" name="Front. Microbiol.">
        <title>Genome Sequence of the Piezophilic, Mesophilic Sulfate-Reducing Bacterium Desulfovibrio indicus J2T.</title>
        <authorList>
            <person name="Cao J."/>
            <person name="Maignien L."/>
            <person name="Shao Z."/>
            <person name="Alain K."/>
            <person name="Jebbar M."/>
        </authorList>
    </citation>
    <scope>NUCLEOTIDE SEQUENCE [LARGE SCALE GENOMIC DNA]</scope>
    <source>
        <strain evidence="4 6">J2</strain>
    </source>
</reference>
<dbReference type="PANTHER" id="PTHR46401">
    <property type="entry name" value="GLYCOSYLTRANSFERASE WBBK-RELATED"/>
    <property type="match status" value="1"/>
</dbReference>
<reference evidence="5 7" key="2">
    <citation type="submission" date="2019-03" db="EMBL/GenBank/DDBJ databases">
        <title>Genomic Encyclopedia of Type Strains, Phase IV (KMG-IV): sequencing the most valuable type-strain genomes for metagenomic binning, comparative biology and taxonomic classification.</title>
        <authorList>
            <person name="Goeker M."/>
        </authorList>
    </citation>
    <scope>NUCLEOTIDE SEQUENCE [LARGE SCALE GENOMIC DNA]</scope>
    <source>
        <strain evidence="5 7">DSM 101483</strain>
    </source>
</reference>
<dbReference type="PANTHER" id="PTHR46401:SF2">
    <property type="entry name" value="GLYCOSYLTRANSFERASE WBBK-RELATED"/>
    <property type="match status" value="1"/>
</dbReference>
<dbReference type="Proteomes" id="UP000295506">
    <property type="component" value="Unassembled WGS sequence"/>
</dbReference>
<dbReference type="SUPFAM" id="SSF52540">
    <property type="entry name" value="P-loop containing nucleoside triphosphate hydrolases"/>
    <property type="match status" value="1"/>
</dbReference>
<dbReference type="Pfam" id="PF13439">
    <property type="entry name" value="Glyco_transf_4"/>
    <property type="match status" value="1"/>
</dbReference>
<evidence type="ECO:0000313" key="7">
    <source>
        <dbReference type="Proteomes" id="UP000295506"/>
    </source>
</evidence>